<proteinExistence type="predicted"/>
<reference evidence="3" key="1">
    <citation type="journal article" date="2019" name="Int. J. Syst. Evol. Microbiol.">
        <title>The Global Catalogue of Microorganisms (GCM) 10K type strain sequencing project: providing services to taxonomists for standard genome sequencing and annotation.</title>
        <authorList>
            <consortium name="The Broad Institute Genomics Platform"/>
            <consortium name="The Broad Institute Genome Sequencing Center for Infectious Disease"/>
            <person name="Wu L."/>
            <person name="Ma J."/>
        </authorList>
    </citation>
    <scope>NUCLEOTIDE SEQUENCE [LARGE SCALE GENOMIC DNA]</scope>
    <source>
        <strain evidence="3">JCM 10977</strain>
    </source>
</reference>
<dbReference type="NCBIfam" id="NF038155">
    <property type="entry name" value="lanthi_I_FDLD"/>
    <property type="match status" value="1"/>
</dbReference>
<evidence type="ECO:0008006" key="4">
    <source>
        <dbReference type="Google" id="ProtNLM"/>
    </source>
</evidence>
<sequence length="42" mass="4673">MTTAILDDFDLDLRIDEAMQPTRHPDPTQTSCDCSVRSNCCG</sequence>
<feature type="compositionally biased region" description="Polar residues" evidence="1">
    <location>
        <begin position="27"/>
        <end position="42"/>
    </location>
</feature>
<accession>A0ABP4A9T0</accession>
<gene>
    <name evidence="2" type="ORF">GCM10009554_18940</name>
</gene>
<protein>
    <recommendedName>
        <fullName evidence="4">FxLD family lantipeptide</fullName>
    </recommendedName>
</protein>
<evidence type="ECO:0000313" key="2">
    <source>
        <dbReference type="EMBL" id="GAA0933596.1"/>
    </source>
</evidence>
<name>A0ABP4A9T0_9ACTN</name>
<evidence type="ECO:0000256" key="1">
    <source>
        <dbReference type="SAM" id="MobiDB-lite"/>
    </source>
</evidence>
<keyword evidence="3" id="KW-1185">Reference proteome</keyword>
<dbReference type="Proteomes" id="UP001500542">
    <property type="component" value="Unassembled WGS sequence"/>
</dbReference>
<comment type="caution">
    <text evidence="2">The sequence shown here is derived from an EMBL/GenBank/DDBJ whole genome shotgun (WGS) entry which is preliminary data.</text>
</comment>
<organism evidence="2 3">
    <name type="scientific">Kribbella koreensis</name>
    <dbReference type="NCBI Taxonomy" id="57909"/>
    <lineage>
        <taxon>Bacteria</taxon>
        <taxon>Bacillati</taxon>
        <taxon>Actinomycetota</taxon>
        <taxon>Actinomycetes</taxon>
        <taxon>Propionibacteriales</taxon>
        <taxon>Kribbellaceae</taxon>
        <taxon>Kribbella</taxon>
    </lineage>
</organism>
<feature type="region of interest" description="Disordered" evidence="1">
    <location>
        <begin position="20"/>
        <end position="42"/>
    </location>
</feature>
<evidence type="ECO:0000313" key="3">
    <source>
        <dbReference type="Proteomes" id="UP001500542"/>
    </source>
</evidence>
<dbReference type="RefSeq" id="WP_343967054.1">
    <property type="nucleotide sequence ID" value="NZ_BAAAHK010000004.1"/>
</dbReference>
<dbReference type="EMBL" id="BAAAHK010000004">
    <property type="protein sequence ID" value="GAA0933596.1"/>
    <property type="molecule type" value="Genomic_DNA"/>
</dbReference>